<dbReference type="RefSeq" id="WP_123689618.1">
    <property type="nucleotide sequence ID" value="NZ_AP019700.1"/>
</dbReference>
<dbReference type="OrthoDB" id="7340718at2"/>
<protein>
    <recommendedName>
        <fullName evidence="3">Phosphatidate cytidylyltransferase</fullName>
    </recommendedName>
</protein>
<evidence type="ECO:0000313" key="1">
    <source>
        <dbReference type="EMBL" id="ROQ00325.1"/>
    </source>
</evidence>
<evidence type="ECO:0008006" key="3">
    <source>
        <dbReference type="Google" id="ProtNLM"/>
    </source>
</evidence>
<reference evidence="1 2" key="1">
    <citation type="submission" date="2018-11" db="EMBL/GenBank/DDBJ databases">
        <title>Genomic Encyclopedia of Type Strains, Phase IV (KMG-IV): sequencing the most valuable type-strain genomes for metagenomic binning, comparative biology and taxonomic classification.</title>
        <authorList>
            <person name="Goeker M."/>
        </authorList>
    </citation>
    <scope>NUCLEOTIDE SEQUENCE [LARGE SCALE GENOMIC DNA]</scope>
    <source>
        <strain evidence="1 2">DSM 5900</strain>
    </source>
</reference>
<gene>
    <name evidence="1" type="ORF">EDC65_2121</name>
</gene>
<proteinExistence type="predicted"/>
<name>A0A3N1MB87_9PROT</name>
<evidence type="ECO:0000313" key="2">
    <source>
        <dbReference type="Proteomes" id="UP000278222"/>
    </source>
</evidence>
<dbReference type="AlphaFoldDB" id="A0A3N1MB87"/>
<sequence length="310" mass="33932">MIDPLDRLVGRELSRPVPAPAIALARHLADRSPSVAAVLFYGAALRDGDMDGLLDFYVLVDSLADWHGSRWRATANRLLPPNVSYAEVAHEGRMVRAKVAVMGVDQFARAAGFAGADSTIWARFAQPAALPYCRDEATRGRVSAAIGDAIVTAARWAALLGPLAGGPLVYWRALFANTYRAELRVEGAGRSDLIVGSAPDRYQRLLAPAWDRAGIATVEHPDGTISPLIPDVDRRAAALAWGRRVRVGKVLNILRLTKAAFTFVDGGHYLAWKIERHTGTRLALTPWQLRHPVLAGPFLLFRLWRRGVVR</sequence>
<dbReference type="EMBL" id="RJKX01000013">
    <property type="protein sequence ID" value="ROQ00325.1"/>
    <property type="molecule type" value="Genomic_DNA"/>
</dbReference>
<accession>A0A3N1MB87</accession>
<keyword evidence="2" id="KW-1185">Reference proteome</keyword>
<organism evidence="1 2">
    <name type="scientific">Stella humosa</name>
    <dbReference type="NCBI Taxonomy" id="94"/>
    <lineage>
        <taxon>Bacteria</taxon>
        <taxon>Pseudomonadati</taxon>
        <taxon>Pseudomonadota</taxon>
        <taxon>Alphaproteobacteria</taxon>
        <taxon>Rhodospirillales</taxon>
        <taxon>Stellaceae</taxon>
        <taxon>Stella</taxon>
    </lineage>
</organism>
<dbReference type="Proteomes" id="UP000278222">
    <property type="component" value="Unassembled WGS sequence"/>
</dbReference>
<comment type="caution">
    <text evidence="1">The sequence shown here is derived from an EMBL/GenBank/DDBJ whole genome shotgun (WGS) entry which is preliminary data.</text>
</comment>